<accession>A0A0N4T8V3</accession>
<evidence type="ECO:0000313" key="2">
    <source>
        <dbReference type="EMBL" id="VDN85790.1"/>
    </source>
</evidence>
<keyword evidence="3" id="KW-1185">Reference proteome</keyword>
<gene>
    <name evidence="2" type="ORF">BPAG_LOCUS4604</name>
</gene>
<feature type="compositionally biased region" description="Polar residues" evidence="1">
    <location>
        <begin position="78"/>
        <end position="87"/>
    </location>
</feature>
<evidence type="ECO:0000313" key="4">
    <source>
        <dbReference type="WBParaSite" id="BPAG_0000464001-mRNA-1"/>
    </source>
</evidence>
<sequence>MHIKIAYEILSKKERRSTPQPSVVAAAAAAAVSQSSSSSSVAASASSSSVAAVSSSQNNSNNAPTMRAGGVTAPFCPPSTSNANMPSLGSGLPTSFPALAQSGALSSPFTLPFQQLPDSSKLARQRYVQFTLFFFKN</sequence>
<reference evidence="4" key="1">
    <citation type="submission" date="2017-02" db="UniProtKB">
        <authorList>
            <consortium name="WormBaseParasite"/>
        </authorList>
    </citation>
    <scope>IDENTIFICATION</scope>
</reference>
<dbReference type="AlphaFoldDB" id="A0A0N4T8V3"/>
<dbReference type="Proteomes" id="UP000278627">
    <property type="component" value="Unassembled WGS sequence"/>
</dbReference>
<name>A0A0N4T8V3_BRUPA</name>
<organism evidence="4">
    <name type="scientific">Brugia pahangi</name>
    <name type="common">Filarial nematode worm</name>
    <dbReference type="NCBI Taxonomy" id="6280"/>
    <lineage>
        <taxon>Eukaryota</taxon>
        <taxon>Metazoa</taxon>
        <taxon>Ecdysozoa</taxon>
        <taxon>Nematoda</taxon>
        <taxon>Chromadorea</taxon>
        <taxon>Rhabditida</taxon>
        <taxon>Spirurina</taxon>
        <taxon>Spiruromorpha</taxon>
        <taxon>Filarioidea</taxon>
        <taxon>Onchocercidae</taxon>
        <taxon>Brugia</taxon>
    </lineage>
</organism>
<feature type="compositionally biased region" description="Low complexity" evidence="1">
    <location>
        <begin position="52"/>
        <end position="63"/>
    </location>
</feature>
<dbReference type="STRING" id="6280.A0A0N4T8V3"/>
<evidence type="ECO:0000313" key="3">
    <source>
        <dbReference type="Proteomes" id="UP000278627"/>
    </source>
</evidence>
<dbReference type="EMBL" id="UZAD01002411">
    <property type="protein sequence ID" value="VDN85790.1"/>
    <property type="molecule type" value="Genomic_DNA"/>
</dbReference>
<reference evidence="2 3" key="2">
    <citation type="submission" date="2018-11" db="EMBL/GenBank/DDBJ databases">
        <authorList>
            <consortium name="Pathogen Informatics"/>
        </authorList>
    </citation>
    <scope>NUCLEOTIDE SEQUENCE [LARGE SCALE GENOMIC DNA]</scope>
</reference>
<feature type="region of interest" description="Disordered" evidence="1">
    <location>
        <begin position="52"/>
        <end position="88"/>
    </location>
</feature>
<dbReference type="WBParaSite" id="BPAG_0000464001-mRNA-1">
    <property type="protein sequence ID" value="BPAG_0000464001-mRNA-1"/>
    <property type="gene ID" value="BPAG_0000464001"/>
</dbReference>
<evidence type="ECO:0000256" key="1">
    <source>
        <dbReference type="SAM" id="MobiDB-lite"/>
    </source>
</evidence>
<protein>
    <submittedName>
        <fullName evidence="2 4">Uncharacterized protein</fullName>
    </submittedName>
</protein>
<proteinExistence type="predicted"/>